<dbReference type="EMBL" id="JBCDNA010000001">
    <property type="protein sequence ID" value="MEL4455477.1"/>
    <property type="molecule type" value="Genomic_DNA"/>
</dbReference>
<evidence type="ECO:0000256" key="1">
    <source>
        <dbReference type="ARBA" id="ARBA00022801"/>
    </source>
</evidence>
<dbReference type="InterPro" id="IPR036514">
    <property type="entry name" value="SGNH_hydro_sf"/>
</dbReference>
<dbReference type="Gene3D" id="3.40.50.1110">
    <property type="entry name" value="SGNH hydrolase"/>
    <property type="match status" value="1"/>
</dbReference>
<organism evidence="3 4">
    <name type="scientific">Lutimonas vermicola</name>
    <dbReference type="NCBI Taxonomy" id="414288"/>
    <lineage>
        <taxon>Bacteria</taxon>
        <taxon>Pseudomonadati</taxon>
        <taxon>Bacteroidota</taxon>
        <taxon>Flavobacteriia</taxon>
        <taxon>Flavobacteriales</taxon>
        <taxon>Flavobacteriaceae</taxon>
        <taxon>Lutimonas</taxon>
    </lineage>
</organism>
<name>A0ABU9KZ60_9FLAO</name>
<dbReference type="SUPFAM" id="SSF52266">
    <property type="entry name" value="SGNH hydrolase"/>
    <property type="match status" value="1"/>
</dbReference>
<protein>
    <submittedName>
        <fullName evidence="3">Sialate O-acetylesterase</fullName>
    </submittedName>
</protein>
<feature type="domain" description="Sialate O-acetylesterase" evidence="2">
    <location>
        <begin position="164"/>
        <end position="401"/>
    </location>
</feature>
<dbReference type="RefSeq" id="WP_342159310.1">
    <property type="nucleotide sequence ID" value="NZ_JBCDNA010000001.1"/>
</dbReference>
<evidence type="ECO:0000313" key="4">
    <source>
        <dbReference type="Proteomes" id="UP001474120"/>
    </source>
</evidence>
<proteinExistence type="predicted"/>
<dbReference type="Pfam" id="PF03629">
    <property type="entry name" value="SASA"/>
    <property type="match status" value="1"/>
</dbReference>
<sequence>MMLAIIEKGMTQIQPVFSKIDLIIKSSAVPNFFRIALFGIMFLIQSISFSQVTSGPITFYTIPLDKQLVARDLKNKGKVVFSGYVDNSPEYQTIKITVRKLEDGSYSKEYSDALIYTVGSASFSIETEIDAEFSNHYFEIELIKGGNSTTIDLPVGYGNDIVAGDVFIIQGQSNAEARLYDGSASTEENNFIRVYASGTQFYEESATTSNNDNDLVSNNKWYVADADGGREDNGNIGQWGARLANRIRLDQGVPIAVFNGARGGKPIQYFLENNSGSGELTPVTNNYFRLKYRLEKTGLSNDVKAIFWSQGENTSSSLSNYYNQFLSLVDSWIGNGSGDFPNIEFIYIFQTINGCNYPDNMPKIMYSKEAQRLLSNDFTNIKVINVDGLSQYNDNGNFCHFSYINGYKDFADRIFPFVKYDFYMGDNSLLPDLFKSPDIVKIYLEDDVTLVIETDQNLFVADADEALKTFELENANGATILDLKISNKSIFLTLSNYPGESATISNLGALPGVNSNLIKNTSSAGPELLSFYQYPIDFSGITIWEPSWTNGNPNSNMNAIIAGDFNLVNSNFNAKNLKINTGAVFNFDNNTTRTINLKGDLNVEGSMIVGDTESLIIDDPNANVVVTGSFTKKEKTSLLNSNFSVTYWSSPVNGLQLNEAFANEGVDPNRIFHYVPDELNPIYIGPNLIKYRHWFKATGLMNPGKGYSVDGPDDAGYPKTVEYYFSGLPNFEDIDVSISTFPYIDDSDLTNLLGNPFPSAIDADALIDLNISKFDGTLYFWTHASNYVSGEYEDDYITYTKAGSNSSEIPNPYYIASGQGFMILANEGSSTFRFENNIMQGGQNDTFFKSNSKTKNDKEKERDRIWLEIANDKNIKKQILIGFEKAATDELDTGYDGKLINREIPLTFYSLIGDEKYAVQSLGQLRGSKNIKIGFDAKQVGQYHIGISRLEGQLRDEKILLLDRKLKVFHDLKESDYYFKENQQGEFKDRFRLYFGVKKEFENNSHVEDKITIKQEDEQLIVKATNTIVDLRVYDIMGNILIKRKANLKEININISKVKKGSILIINMNIIGGKRVSKKIVIN</sequence>
<dbReference type="InterPro" id="IPR005181">
    <property type="entry name" value="SASA"/>
</dbReference>
<evidence type="ECO:0000313" key="3">
    <source>
        <dbReference type="EMBL" id="MEL4455477.1"/>
    </source>
</evidence>
<gene>
    <name evidence="3" type="ORF">AABB81_06180</name>
</gene>
<reference evidence="3 4" key="1">
    <citation type="submission" date="2024-04" db="EMBL/GenBank/DDBJ databases">
        <title>whole genome sequencing of Lutimonas vermicola strain IMCC1616.</title>
        <authorList>
            <person name="Bae S.S."/>
        </authorList>
    </citation>
    <scope>NUCLEOTIDE SEQUENCE [LARGE SCALE GENOMIC DNA]</scope>
    <source>
        <strain evidence="3 4">IMCC1616</strain>
    </source>
</reference>
<evidence type="ECO:0000259" key="2">
    <source>
        <dbReference type="Pfam" id="PF03629"/>
    </source>
</evidence>
<dbReference type="Proteomes" id="UP001474120">
    <property type="component" value="Unassembled WGS sequence"/>
</dbReference>
<keyword evidence="4" id="KW-1185">Reference proteome</keyword>
<comment type="caution">
    <text evidence="3">The sequence shown here is derived from an EMBL/GenBank/DDBJ whole genome shotgun (WGS) entry which is preliminary data.</text>
</comment>
<keyword evidence="1" id="KW-0378">Hydrolase</keyword>
<accession>A0ABU9KZ60</accession>